<dbReference type="AlphaFoldDB" id="A0A6G0WDJ0"/>
<evidence type="ECO:0000256" key="5">
    <source>
        <dbReference type="ARBA" id="ARBA00022801"/>
    </source>
</evidence>
<dbReference type="VEuPathDB" id="FungiDB:AeMF1_010170"/>
<dbReference type="PANTHER" id="PTHR11802:SF3">
    <property type="entry name" value="RETINOID-INDUCIBLE SERINE CARBOXYPEPTIDASE"/>
    <property type="match status" value="1"/>
</dbReference>
<dbReference type="Pfam" id="PF00450">
    <property type="entry name" value="Peptidase_S10"/>
    <property type="match status" value="1"/>
</dbReference>
<protein>
    <recommendedName>
        <fullName evidence="11">Carboxypeptidase</fullName>
    </recommendedName>
</protein>
<evidence type="ECO:0008006" key="11">
    <source>
        <dbReference type="Google" id="ProtNLM"/>
    </source>
</evidence>
<accession>A0A6G0WDJ0</accession>
<dbReference type="GO" id="GO:0006508">
    <property type="term" value="P:proteolysis"/>
    <property type="evidence" value="ECO:0007669"/>
    <property type="project" value="UniProtKB-KW"/>
</dbReference>
<dbReference type="InterPro" id="IPR033124">
    <property type="entry name" value="Ser_caboxypep_his_AS"/>
</dbReference>
<evidence type="ECO:0000256" key="8">
    <source>
        <dbReference type="SAM" id="SignalP"/>
    </source>
</evidence>
<comment type="caution">
    <text evidence="9">The sequence shown here is derived from an EMBL/GenBank/DDBJ whole genome shotgun (WGS) entry which is preliminary data.</text>
</comment>
<dbReference type="Proteomes" id="UP000481153">
    <property type="component" value="Unassembled WGS sequence"/>
</dbReference>
<keyword evidence="5" id="KW-0378">Hydrolase</keyword>
<feature type="chain" id="PRO_5026325794" description="Carboxypeptidase" evidence="8">
    <location>
        <begin position="23"/>
        <end position="579"/>
    </location>
</feature>
<dbReference type="InterPro" id="IPR029058">
    <property type="entry name" value="AB_hydrolase_fold"/>
</dbReference>
<dbReference type="EMBL" id="VJMJ01000243">
    <property type="protein sequence ID" value="KAF0725361.1"/>
    <property type="molecule type" value="Genomic_DNA"/>
</dbReference>
<keyword evidence="6" id="KW-0325">Glycoprotein</keyword>
<keyword evidence="7" id="KW-1133">Transmembrane helix</keyword>
<keyword evidence="7" id="KW-0472">Membrane</keyword>
<gene>
    <name evidence="9" type="ORF">Ae201684_016132</name>
</gene>
<dbReference type="Gene3D" id="3.40.50.1820">
    <property type="entry name" value="alpha/beta hydrolase"/>
    <property type="match status" value="1"/>
</dbReference>
<keyword evidence="4 8" id="KW-0732">Signal</keyword>
<dbReference type="PANTHER" id="PTHR11802">
    <property type="entry name" value="SERINE PROTEASE FAMILY S10 SERINE CARBOXYPEPTIDASE"/>
    <property type="match status" value="1"/>
</dbReference>
<feature type="signal peptide" evidence="8">
    <location>
        <begin position="1"/>
        <end position="22"/>
    </location>
</feature>
<dbReference type="PRINTS" id="PR00724">
    <property type="entry name" value="CRBOXYPTASEC"/>
</dbReference>
<feature type="transmembrane region" description="Helical" evidence="7">
    <location>
        <begin position="500"/>
        <end position="524"/>
    </location>
</feature>
<dbReference type="InterPro" id="IPR001563">
    <property type="entry name" value="Peptidase_S10"/>
</dbReference>
<dbReference type="SUPFAM" id="SSF53474">
    <property type="entry name" value="alpha/beta-Hydrolases"/>
    <property type="match status" value="1"/>
</dbReference>
<evidence type="ECO:0000256" key="7">
    <source>
        <dbReference type="SAM" id="Phobius"/>
    </source>
</evidence>
<dbReference type="PROSITE" id="PS00560">
    <property type="entry name" value="CARBOXYPEPT_SER_HIS"/>
    <property type="match status" value="1"/>
</dbReference>
<evidence type="ECO:0000313" key="10">
    <source>
        <dbReference type="Proteomes" id="UP000481153"/>
    </source>
</evidence>
<keyword evidence="2" id="KW-0121">Carboxypeptidase</keyword>
<keyword evidence="10" id="KW-1185">Reference proteome</keyword>
<evidence type="ECO:0000256" key="3">
    <source>
        <dbReference type="ARBA" id="ARBA00022670"/>
    </source>
</evidence>
<evidence type="ECO:0000256" key="4">
    <source>
        <dbReference type="ARBA" id="ARBA00022729"/>
    </source>
</evidence>
<evidence type="ECO:0000313" key="9">
    <source>
        <dbReference type="EMBL" id="KAF0725361.1"/>
    </source>
</evidence>
<dbReference type="GO" id="GO:0004185">
    <property type="term" value="F:serine-type carboxypeptidase activity"/>
    <property type="evidence" value="ECO:0007669"/>
    <property type="project" value="InterPro"/>
</dbReference>
<organism evidence="9 10">
    <name type="scientific">Aphanomyces euteiches</name>
    <dbReference type="NCBI Taxonomy" id="100861"/>
    <lineage>
        <taxon>Eukaryota</taxon>
        <taxon>Sar</taxon>
        <taxon>Stramenopiles</taxon>
        <taxon>Oomycota</taxon>
        <taxon>Saprolegniomycetes</taxon>
        <taxon>Saprolegniales</taxon>
        <taxon>Verrucalvaceae</taxon>
        <taxon>Aphanomyces</taxon>
    </lineage>
</organism>
<comment type="similarity">
    <text evidence="1">Belongs to the peptidase S10 family.</text>
</comment>
<evidence type="ECO:0000256" key="2">
    <source>
        <dbReference type="ARBA" id="ARBA00022645"/>
    </source>
</evidence>
<proteinExistence type="inferred from homology"/>
<evidence type="ECO:0000256" key="6">
    <source>
        <dbReference type="ARBA" id="ARBA00023180"/>
    </source>
</evidence>
<evidence type="ECO:0000256" key="1">
    <source>
        <dbReference type="ARBA" id="ARBA00009431"/>
    </source>
</evidence>
<reference evidence="9 10" key="1">
    <citation type="submission" date="2019-07" db="EMBL/GenBank/DDBJ databases">
        <title>Genomics analysis of Aphanomyces spp. identifies a new class of oomycete effector associated with host adaptation.</title>
        <authorList>
            <person name="Gaulin E."/>
        </authorList>
    </citation>
    <scope>NUCLEOTIDE SEQUENCE [LARGE SCALE GENOMIC DNA]</scope>
    <source>
        <strain evidence="9 10">ATCC 201684</strain>
    </source>
</reference>
<name>A0A6G0WDJ0_9STRA</name>
<keyword evidence="7" id="KW-0812">Transmembrane</keyword>
<sequence>MRACTFWPWIALLVSGSRVILRDEVPEHVAPASYRTWRNLESTNATNDRVNSTFGLDNLTHYAGYINVDPKNDGDLFYWLFEAQPDSSTESAATLPLVIWLQGGPGCSSMLGLFVECGPFRIVNETSVKMNPYGWHKAANMLFVDQPVGTGMSRVKYEAYPSTGKEVAAQFYSFILGFLKRHPEYLAANGTSTRSIYLFGESHAGRWIPQFSSYIASQNENHPLIHIRVDGVGIGNGWIHPIIQYDYSSFAHSHGLISIGQQASLQEEYAECIAAIESGNMKANACFLNLNNILTSIQGTTERLNVFDIRQYGNSIHYPPEKPKLMELMNQEFVRNILPGVPSATDLVFAECNSNLNRKLSAEDAVSTLSEISAMLSSGMQVLIFNGQWDMMCNALNTERLLQQLDWPGRENFGSARRISWHISSLDPPAGFVQSGGNLTHVIVRDAGHLVPYNAPEASLDMFTRFIRNRPFEGAAQSIRSSTVLQDDLCDLHNGRTSGVIIGVSVLVGMSSAVIASLLTLLCLRGQHNVVNTEDMDEEDLDDENGDDVVDDWDESTDMIEMAELNRSPKRRAKSTEPG</sequence>
<keyword evidence="3" id="KW-0645">Protease</keyword>